<evidence type="ECO:0000256" key="17">
    <source>
        <dbReference type="ARBA" id="ARBA00081271"/>
    </source>
</evidence>
<dbReference type="GO" id="GO:0003714">
    <property type="term" value="F:transcription corepressor activity"/>
    <property type="evidence" value="ECO:0007669"/>
    <property type="project" value="InterPro"/>
</dbReference>
<dbReference type="AlphaFoldDB" id="A0A8C8HM58"/>
<feature type="region of interest" description="Disordered" evidence="19">
    <location>
        <begin position="65"/>
        <end position="101"/>
    </location>
</feature>
<dbReference type="PROSITE" id="PS51477">
    <property type="entry name" value="PAH"/>
    <property type="match status" value="3"/>
</dbReference>
<feature type="compositionally biased region" description="Low complexity" evidence="19">
    <location>
        <begin position="244"/>
        <end position="261"/>
    </location>
</feature>
<reference evidence="21" key="1">
    <citation type="submission" date="2025-08" db="UniProtKB">
        <authorList>
            <consortium name="Ensembl"/>
        </authorList>
    </citation>
    <scope>IDENTIFICATION</scope>
</reference>
<feature type="compositionally biased region" description="Low complexity" evidence="19">
    <location>
        <begin position="69"/>
        <end position="80"/>
    </location>
</feature>
<dbReference type="Proteomes" id="UP000694402">
    <property type="component" value="Unassembled WGS sequence"/>
</dbReference>
<comment type="function">
    <text evidence="13">Acts as a transcriptional repressor. Corepressor for REST. Interacts with MXI1 to repress MYC responsive genes and antagonize MYC oncogenic activities. Also interacts with MXD1-MAX heterodimers to repress transcription by tethering SIN3A to DNA. Acts cooperatively with OGT to repress transcription in parallel with histone deacetylation. Involved in the control of the circadian rhythms. Required for the transcriptional repression of circadian target genes, such as PER1, mediated by the large PER complex through histone deacetylation. Cooperates with FOXK1 to regulate cell cycle progression probably by repressing cell cycle inhibitor genes expression. Required for cortical neuron differentiation and callosal axon elongation.</text>
</comment>
<dbReference type="GO" id="GO:0000122">
    <property type="term" value="P:negative regulation of transcription by RNA polymerase II"/>
    <property type="evidence" value="ECO:0007669"/>
    <property type="project" value="TreeGrafter"/>
</dbReference>
<dbReference type="Pfam" id="PF02671">
    <property type="entry name" value="PAH"/>
    <property type="match status" value="3"/>
</dbReference>
<dbReference type="GO" id="GO:0005730">
    <property type="term" value="C:nucleolus"/>
    <property type="evidence" value="ECO:0007669"/>
    <property type="project" value="UniProtKB-SubCell"/>
</dbReference>
<evidence type="ECO:0000256" key="14">
    <source>
        <dbReference type="ARBA" id="ARBA00061761"/>
    </source>
</evidence>
<dbReference type="GO" id="GO:0070822">
    <property type="term" value="C:Sin3-type complex"/>
    <property type="evidence" value="ECO:0007669"/>
    <property type="project" value="TreeGrafter"/>
</dbReference>
<dbReference type="InterPro" id="IPR013194">
    <property type="entry name" value="HDAC_interact_dom"/>
</dbReference>
<feature type="domain" description="Histone deacetylase interacting" evidence="20">
    <location>
        <begin position="485"/>
        <end position="585"/>
    </location>
</feature>
<comment type="subcellular location">
    <subcellularLocation>
        <location evidence="1">Nucleus</location>
        <location evidence="1">Nucleolus</location>
    </subcellularLocation>
</comment>
<dbReference type="SMART" id="SM00761">
    <property type="entry name" value="HDAC_interact"/>
    <property type="match status" value="1"/>
</dbReference>
<reference evidence="21" key="2">
    <citation type="submission" date="2025-09" db="UniProtKB">
        <authorList>
            <consortium name="Ensembl"/>
        </authorList>
    </citation>
    <scope>IDENTIFICATION</scope>
</reference>
<keyword evidence="2" id="KW-0678">Repressor</keyword>
<dbReference type="InterPro" id="IPR003822">
    <property type="entry name" value="PAH"/>
</dbReference>
<keyword evidence="12 18" id="KW-0539">Nucleus</keyword>
<dbReference type="SUPFAM" id="SSF47762">
    <property type="entry name" value="PAH2 domain"/>
    <property type="match status" value="3"/>
</dbReference>
<evidence type="ECO:0000256" key="1">
    <source>
        <dbReference type="ARBA" id="ARBA00004604"/>
    </source>
</evidence>
<dbReference type="FunFam" id="1.20.1160.11:FF:000002">
    <property type="entry name" value="Paired amphipathic helix protein SIN3"/>
    <property type="match status" value="1"/>
</dbReference>
<evidence type="ECO:0000256" key="6">
    <source>
        <dbReference type="ARBA" id="ARBA00022843"/>
    </source>
</evidence>
<evidence type="ECO:0000259" key="20">
    <source>
        <dbReference type="SMART" id="SM00761"/>
    </source>
</evidence>
<comment type="subunit">
    <text evidence="14">Interacts with ARID4B, BRMS1L, HCFC1, HDAC1, HDAC2, MXI1, SAP30L, SAP130, SFPQ and TOPORS. Interacts with OGT (via TPRs 1-6); the interaction mediates transcriptional repression in parallel with histone deacetylase. Interacts with BAZ2A, MXD1, MXD3, MXD4, MBD2, DACH1, NCOR1, NR4A2, REST, RLIM, SAP30, SETDB1, SMYD2, and SUDS3. Interacts with PHF12 in a complex composed of HDAC1, PHF12 and SAP30. Interacts with TET1; the interaction recruits SIN3A to gene promoters. The large PER complex involved in the histone deacetylation is composed of at least HDAC1, PER2, SFPQ and SIN3A. Interacts with KLF11. Interacts with PPHLN1. Found in a complex with YY1, GON4L and HDAC1. Interacts (via PAH2) with FOXK1. Interacts with FOXK2. Found in a complex composed of at least SINHCAF, SIN3A, HDAC1, SAP30, RBBP4, OGT and TET1. Interacts with SINHCAF. Interacts with SPHK2.</text>
</comment>
<proteinExistence type="predicted"/>
<dbReference type="GO" id="GO:0061629">
    <property type="term" value="F:RNA polymerase II-specific DNA-binding transcription factor binding"/>
    <property type="evidence" value="ECO:0007669"/>
    <property type="project" value="UniProtKB-ARBA"/>
</dbReference>
<evidence type="ECO:0000256" key="13">
    <source>
        <dbReference type="ARBA" id="ARBA00056268"/>
    </source>
</evidence>
<evidence type="ECO:0000256" key="16">
    <source>
        <dbReference type="ARBA" id="ARBA00075105"/>
    </source>
</evidence>
<dbReference type="Pfam" id="PF16879">
    <property type="entry name" value="Sin3a_C"/>
    <property type="match status" value="1"/>
</dbReference>
<feature type="region of interest" description="Disordered" evidence="19">
    <location>
        <begin position="766"/>
        <end position="801"/>
    </location>
</feature>
<dbReference type="Gene3D" id="1.20.1160.11">
    <property type="entry name" value="Paired amphipathic helix"/>
    <property type="match status" value="3"/>
</dbReference>
<keyword evidence="7" id="KW-0007">Acetylation</keyword>
<accession>A0A8C8HM58</accession>
<evidence type="ECO:0000256" key="10">
    <source>
        <dbReference type="ARBA" id="ARBA00023108"/>
    </source>
</evidence>
<evidence type="ECO:0000256" key="11">
    <source>
        <dbReference type="ARBA" id="ARBA00023163"/>
    </source>
</evidence>
<dbReference type="GO" id="GO:0048511">
    <property type="term" value="P:rhythmic process"/>
    <property type="evidence" value="ECO:0007669"/>
    <property type="project" value="UniProtKB-KW"/>
</dbReference>
<dbReference type="InterPro" id="IPR031693">
    <property type="entry name" value="Sin3_C"/>
</dbReference>
<feature type="region of interest" description="Disordered" evidence="19">
    <location>
        <begin position="1"/>
        <end position="27"/>
    </location>
</feature>
<keyword evidence="6" id="KW-0832">Ubl conjugation</keyword>
<evidence type="ECO:0000256" key="12">
    <source>
        <dbReference type="ARBA" id="ARBA00023242"/>
    </source>
</evidence>
<evidence type="ECO:0000256" key="15">
    <source>
        <dbReference type="ARBA" id="ARBA00068512"/>
    </source>
</evidence>
<evidence type="ECO:0000313" key="21">
    <source>
        <dbReference type="Ensembl" id="ENSOTSP00005063734.2"/>
    </source>
</evidence>
<evidence type="ECO:0000256" key="3">
    <source>
        <dbReference type="ARBA" id="ARBA00022499"/>
    </source>
</evidence>
<dbReference type="Pfam" id="PF08295">
    <property type="entry name" value="Sin3_corepress"/>
    <property type="match status" value="1"/>
</dbReference>
<evidence type="ECO:0000256" key="9">
    <source>
        <dbReference type="ARBA" id="ARBA00023054"/>
    </source>
</evidence>
<dbReference type="FunFam" id="1.20.1160.11:FF:000001">
    <property type="entry name" value="Paired amphipathic helix protein Sin3"/>
    <property type="match status" value="1"/>
</dbReference>
<sequence>MKRRAEDQEPVFASQQQRRPPVPGTAEGFQHRVLAPAVYEAVTDNMQPSPGIQYSIPQGYQVPTMPQNSSGHGHASSPAALVGPHPHSPAVQSQGAAVVQSHAHPLAPMAPSQGAQFQRLKVEDALSYLDQVKLQFGNQPQVYNDFLDIMKEFKSQSIDTPGVISRVSQLFKGHPDLIMGFNTFLPPGYKIEVQTNEQVNVTTPGQIHYITPHGISVQNLPVTGPPSQPVPHHHQALQLPSGPPTSTATASTALPTQPTPAKTSKVPNNQPVEFNHAINYVNKIKNRFQGQPDIYKAFLEILHTYQKEQRNAKEAGGNYTPALTEQEVYAQVARLFKNQEDLLSEFGQFLPDANSSVVSVSLLIYAQFFSFPPLQKKPKMLGKDHAMAEASKHSIGTESLFFEKVRKALRSSEAYDNFLRCLLIFNQEVISRAELVQLVLPFLGKFPELFSWFKNFLGYRESSHIESFPKERTTEGMAMEIDYASCKRLGSSYRALPKSYTQPKCTGRTPLCKEVLNDTWVSFPSWSEDSTFVSSKKTQYEEHIYRCEDERFELDVVLETNLATIRALEAVQRRLSRMTAEEQVKFRLDNTMGGCSEVIHRKAIQRIYGDKAADIIDGLKRNPAVSVPIVLKRLKMKEEEWREAQRGFNKIWREQNEKYYLKSLDHQGINFKQNDTKVFRSKTLLNEIETIYDERQEQASEDTAPVPGGPHLTLTYQDSQILEDAAALIIHHVKRQVGIQKEDKYKIKQVIHHFIPDMLFARRGELSDVEEEEDEEEEEEEDETGPDEDGSKKHNGLAGSGGSAKSKLLFGNTGAQKLRGLDDVYNLYYVNNNWYIFQRLHQILCLRLLRIYGQAERQIEEDCREREWEREVLGVKRDKSENPAVQLRLKEPMDIEVEDYYSAFLEMVRNLLDGNMEPTQYEDSLREMFTIHAYTAFTMDKLIQSIVRQLQHIVSDELCVRVTDLYLSQSTNKATGGALSTQASRATAEGAYQRKAEQLMSDENCFKLMFVKSQGSVTLTLELLDTEEENSDEPAETEVCYWRWSNANLSPLPIRNLRRIRKCQRGWEQLQQAKAATGTSEKSHSAEDLKMECMFKLNSYKMVYVFKSEDYMYRRTALTRAHQSHQRVHTRLHRRFQGLVDTWAKEHVTSDMATDTRKWLMGERREGLLPCTTTRDPQVLYYLKINRYHVTYHGSSSGAP</sequence>
<keyword evidence="11" id="KW-0804">Transcription</keyword>
<evidence type="ECO:0000256" key="4">
    <source>
        <dbReference type="ARBA" id="ARBA00022553"/>
    </source>
</evidence>
<dbReference type="FunFam" id="1.20.1160.11:FF:000004">
    <property type="entry name" value="Paired amphipathic helix protein Sin3a"/>
    <property type="match status" value="1"/>
</dbReference>
<dbReference type="InterPro" id="IPR036600">
    <property type="entry name" value="PAH_sf"/>
</dbReference>
<keyword evidence="8" id="KW-0805">Transcription regulation</keyword>
<evidence type="ECO:0000256" key="18">
    <source>
        <dbReference type="PROSITE-ProRule" id="PRU00810"/>
    </source>
</evidence>
<dbReference type="PANTHER" id="PTHR12346">
    <property type="entry name" value="SIN3B-RELATED"/>
    <property type="match status" value="1"/>
</dbReference>
<dbReference type="Ensembl" id="ENSOTST00005069289.2">
    <property type="protein sequence ID" value="ENSOTSP00005063734.2"/>
    <property type="gene ID" value="ENSOTSG00005025369.2"/>
</dbReference>
<keyword evidence="5" id="KW-0677">Repeat</keyword>
<keyword evidence="22" id="KW-1185">Reference proteome</keyword>
<evidence type="ECO:0000256" key="8">
    <source>
        <dbReference type="ARBA" id="ARBA00023015"/>
    </source>
</evidence>
<evidence type="ECO:0000313" key="22">
    <source>
        <dbReference type="Proteomes" id="UP000694402"/>
    </source>
</evidence>
<protein>
    <recommendedName>
        <fullName evidence="15">Paired amphipathic helix protein Sin3a</fullName>
    </recommendedName>
    <alternativeName>
        <fullName evidence="16">Histone deacetylase complex subunit Sin3a</fullName>
    </alternativeName>
    <alternativeName>
        <fullName evidence="17">Transcriptional corepressor Sin3a</fullName>
    </alternativeName>
</protein>
<evidence type="ECO:0000256" key="2">
    <source>
        <dbReference type="ARBA" id="ARBA00022491"/>
    </source>
</evidence>
<evidence type="ECO:0000256" key="5">
    <source>
        <dbReference type="ARBA" id="ARBA00022737"/>
    </source>
</evidence>
<name>A0A8C8HM58_ONCTS</name>
<dbReference type="PANTHER" id="PTHR12346:SF2">
    <property type="entry name" value="PAIRED AMPHIPATHIC HELIX PROTEIN SIN3A"/>
    <property type="match status" value="1"/>
</dbReference>
<feature type="region of interest" description="Disordered" evidence="19">
    <location>
        <begin position="221"/>
        <end position="270"/>
    </location>
</feature>
<feature type="compositionally biased region" description="Acidic residues" evidence="19">
    <location>
        <begin position="767"/>
        <end position="788"/>
    </location>
</feature>
<evidence type="ECO:0000256" key="19">
    <source>
        <dbReference type="SAM" id="MobiDB-lite"/>
    </source>
</evidence>
<keyword evidence="3" id="KW-1017">Isopeptide bond</keyword>
<organism evidence="21 22">
    <name type="scientific">Oncorhynchus tshawytscha</name>
    <name type="common">Chinook salmon</name>
    <name type="synonym">Salmo tshawytscha</name>
    <dbReference type="NCBI Taxonomy" id="74940"/>
    <lineage>
        <taxon>Eukaryota</taxon>
        <taxon>Metazoa</taxon>
        <taxon>Chordata</taxon>
        <taxon>Craniata</taxon>
        <taxon>Vertebrata</taxon>
        <taxon>Euteleostomi</taxon>
        <taxon>Actinopterygii</taxon>
        <taxon>Neopterygii</taxon>
        <taxon>Teleostei</taxon>
        <taxon>Protacanthopterygii</taxon>
        <taxon>Salmoniformes</taxon>
        <taxon>Salmonidae</taxon>
        <taxon>Salmoninae</taxon>
        <taxon>Oncorhynchus</taxon>
    </lineage>
</organism>
<dbReference type="GeneTree" id="ENSGT00940000155491"/>
<keyword evidence="10" id="KW-0090">Biological rhythms</keyword>
<gene>
    <name evidence="21" type="primary">LOC112240659</name>
</gene>
<dbReference type="InterPro" id="IPR039774">
    <property type="entry name" value="Sin3-like"/>
</dbReference>
<evidence type="ECO:0000256" key="7">
    <source>
        <dbReference type="ARBA" id="ARBA00022990"/>
    </source>
</evidence>
<keyword evidence="9" id="KW-0175">Coiled coil</keyword>
<keyword evidence="4" id="KW-0597">Phosphoprotein</keyword>